<evidence type="ECO:0000313" key="2">
    <source>
        <dbReference type="Proteomes" id="UP001165121"/>
    </source>
</evidence>
<reference evidence="1" key="1">
    <citation type="submission" date="2023-04" db="EMBL/GenBank/DDBJ databases">
        <title>Phytophthora fragariaefolia NBRC 109709.</title>
        <authorList>
            <person name="Ichikawa N."/>
            <person name="Sato H."/>
            <person name="Tonouchi N."/>
        </authorList>
    </citation>
    <scope>NUCLEOTIDE SEQUENCE</scope>
    <source>
        <strain evidence="1">NBRC 109709</strain>
    </source>
</reference>
<accession>A0A9W6WTS9</accession>
<keyword evidence="2" id="KW-1185">Reference proteome</keyword>
<protein>
    <submittedName>
        <fullName evidence="1">Unnamed protein product</fullName>
    </submittedName>
</protein>
<name>A0A9W6WTS9_9STRA</name>
<sequence length="104" mass="11579">MEETNKKHEASRSPALISRDQELVAGVMETQYSLQSRTGMTPSGHNFCPWISVSFDQPVLPETTAPAYNERRYASLTARLIIVPIHFSTFAVGVDLTNSSGWSY</sequence>
<gene>
    <name evidence="1" type="ORF">Pfra01_000119200</name>
</gene>
<dbReference type="EMBL" id="BSXT01000091">
    <property type="protein sequence ID" value="GMF17367.1"/>
    <property type="molecule type" value="Genomic_DNA"/>
</dbReference>
<evidence type="ECO:0000313" key="1">
    <source>
        <dbReference type="EMBL" id="GMF17367.1"/>
    </source>
</evidence>
<dbReference type="OrthoDB" id="106271at2759"/>
<dbReference type="Proteomes" id="UP001165121">
    <property type="component" value="Unassembled WGS sequence"/>
</dbReference>
<proteinExistence type="predicted"/>
<comment type="caution">
    <text evidence="1">The sequence shown here is derived from an EMBL/GenBank/DDBJ whole genome shotgun (WGS) entry which is preliminary data.</text>
</comment>
<dbReference type="AlphaFoldDB" id="A0A9W6WTS9"/>
<organism evidence="1 2">
    <name type="scientific">Phytophthora fragariaefolia</name>
    <dbReference type="NCBI Taxonomy" id="1490495"/>
    <lineage>
        <taxon>Eukaryota</taxon>
        <taxon>Sar</taxon>
        <taxon>Stramenopiles</taxon>
        <taxon>Oomycota</taxon>
        <taxon>Peronosporomycetes</taxon>
        <taxon>Peronosporales</taxon>
        <taxon>Peronosporaceae</taxon>
        <taxon>Phytophthora</taxon>
    </lineage>
</organism>